<accession>A0ABS6G233</accession>
<organism evidence="2 3">
    <name type="scientific">Alkaliphilus flagellatus</name>
    <dbReference type="NCBI Taxonomy" id="2841507"/>
    <lineage>
        <taxon>Bacteria</taxon>
        <taxon>Bacillati</taxon>
        <taxon>Bacillota</taxon>
        <taxon>Clostridia</taxon>
        <taxon>Peptostreptococcales</taxon>
        <taxon>Natronincolaceae</taxon>
        <taxon>Alkaliphilus</taxon>
    </lineage>
</organism>
<sequence length="170" mass="19830">MYKKIKEKGYEGSSSLVRNFIDEFRKGKGNELGILKEKVLRRTLISLLYKEIDSVKDITKKQLDKALNVYPELKIIYDIAKDFKALLFSKREFDLESWMERAKTLNIKELNSFISGIKRDLEAVKSSIKYGFSNGLAEGTVNKIKVIKRIMYGRCSFEMLRKKVLLQNFN</sequence>
<gene>
    <name evidence="2" type="ORF">KQI88_05080</name>
</gene>
<feature type="domain" description="Transposase IS204/IS1001/IS1096/IS1165 DDE" evidence="1">
    <location>
        <begin position="16"/>
        <end position="163"/>
    </location>
</feature>
<evidence type="ECO:0000259" key="1">
    <source>
        <dbReference type="Pfam" id="PF01610"/>
    </source>
</evidence>
<dbReference type="InterPro" id="IPR047951">
    <property type="entry name" value="Transpos_ISL3"/>
</dbReference>
<proteinExistence type="predicted"/>
<keyword evidence="3" id="KW-1185">Reference proteome</keyword>
<dbReference type="InterPro" id="IPR002560">
    <property type="entry name" value="Transposase_DDE"/>
</dbReference>
<protein>
    <submittedName>
        <fullName evidence="2">Transposase</fullName>
    </submittedName>
</protein>
<dbReference type="Pfam" id="PF01610">
    <property type="entry name" value="DDE_Tnp_ISL3"/>
    <property type="match status" value="1"/>
</dbReference>
<dbReference type="PANTHER" id="PTHR33498">
    <property type="entry name" value="TRANSPOSASE FOR INSERTION SEQUENCE ELEMENT IS1557"/>
    <property type="match status" value="1"/>
</dbReference>
<evidence type="ECO:0000313" key="2">
    <source>
        <dbReference type="EMBL" id="MBU5675782.1"/>
    </source>
</evidence>
<dbReference type="EMBL" id="JAHLQK010000002">
    <property type="protein sequence ID" value="MBU5675782.1"/>
    <property type="molecule type" value="Genomic_DNA"/>
</dbReference>
<dbReference type="Proteomes" id="UP000779508">
    <property type="component" value="Unassembled WGS sequence"/>
</dbReference>
<name>A0ABS6G233_9FIRM</name>
<comment type="caution">
    <text evidence="2">The sequence shown here is derived from an EMBL/GenBank/DDBJ whole genome shotgun (WGS) entry which is preliminary data.</text>
</comment>
<dbReference type="PANTHER" id="PTHR33498:SF1">
    <property type="entry name" value="TRANSPOSASE FOR INSERTION SEQUENCE ELEMENT IS1557"/>
    <property type="match status" value="1"/>
</dbReference>
<reference evidence="2 3" key="1">
    <citation type="submission" date="2021-06" db="EMBL/GenBank/DDBJ databases">
        <authorList>
            <person name="Sun Q."/>
            <person name="Li D."/>
        </authorList>
    </citation>
    <scope>NUCLEOTIDE SEQUENCE [LARGE SCALE GENOMIC DNA]</scope>
    <source>
        <strain evidence="2 3">MSJ-5</strain>
    </source>
</reference>
<evidence type="ECO:0000313" key="3">
    <source>
        <dbReference type="Proteomes" id="UP000779508"/>
    </source>
</evidence>